<dbReference type="EMBL" id="JAPMLE010000001">
    <property type="protein sequence ID" value="MDR8522784.1"/>
    <property type="molecule type" value="Genomic_DNA"/>
</dbReference>
<dbReference type="AlphaFoldDB" id="A0AAW8NLY3"/>
<evidence type="ECO:0000313" key="4">
    <source>
        <dbReference type="Proteomes" id="UP001271263"/>
    </source>
</evidence>
<protein>
    <submittedName>
        <fullName evidence="1">Uncharacterized protein</fullName>
    </submittedName>
</protein>
<reference evidence="1" key="2">
    <citation type="submission" date="2022-11" db="EMBL/GenBank/DDBJ databases">
        <title>Prophages regulate Shewanella fidelis motility and biofilm formation: implications for gut colonization dynamics in Ciona robusta.</title>
        <authorList>
            <person name="Natarajan O."/>
            <person name="Gibboney S.L."/>
            <person name="Young M.N."/>
            <person name="Lim S.J."/>
            <person name="Pluta N."/>
            <person name="Atkinson C.G.F."/>
            <person name="Leigh B.A."/>
            <person name="Liberti A."/>
            <person name="Kees E."/>
            <person name="Breitbart M."/>
            <person name="Gralnick J."/>
            <person name="Dishaw L.J."/>
        </authorList>
    </citation>
    <scope>NUCLEOTIDE SEQUENCE</scope>
    <source>
        <strain evidence="1">3313</strain>
    </source>
</reference>
<name>A0AAW8NLY3_9GAMM</name>
<keyword evidence="4" id="KW-1185">Reference proteome</keyword>
<accession>A0AAW8NLY3</accession>
<dbReference type="RefSeq" id="WP_310654042.1">
    <property type="nucleotide sequence ID" value="NZ_JAPMLA010000005.1"/>
</dbReference>
<reference evidence="2 4" key="1">
    <citation type="journal article" date="2022" name="bioRxiv">
        <title>Prophages regulate Shewanella fidelis 3313 motility and biofilm formation: implications for gut colonization dynamics in Ciona robusta.</title>
        <authorList>
            <person name="Natarajan O."/>
            <person name="Gibboney S.L."/>
            <person name="Young M.N."/>
            <person name="Lim S.J."/>
            <person name="Pluta N."/>
            <person name="Atkinson C.G."/>
            <person name="Leigh B.A."/>
            <person name="Liberti A."/>
            <person name="Kees E.D."/>
            <person name="Breitbart M."/>
            <person name="Gralnick J.A."/>
            <person name="Dishaw L.J."/>
        </authorList>
    </citation>
    <scope>NUCLEOTIDE SEQUENCE [LARGE SCALE GENOMIC DNA]</scope>
    <source>
        <strain evidence="2 4">JG4066</strain>
    </source>
</reference>
<evidence type="ECO:0000313" key="1">
    <source>
        <dbReference type="EMBL" id="MDR8522784.1"/>
    </source>
</evidence>
<dbReference type="EMBL" id="JAPMLD010000004">
    <property type="protein sequence ID" value="MDW4824862.1"/>
    <property type="molecule type" value="Genomic_DNA"/>
</dbReference>
<proteinExistence type="predicted"/>
<evidence type="ECO:0000313" key="2">
    <source>
        <dbReference type="EMBL" id="MDW4824862.1"/>
    </source>
</evidence>
<gene>
    <name evidence="1" type="ORF">OS133_03605</name>
    <name evidence="2" type="ORF">OS134_12410</name>
</gene>
<organism evidence="1 3">
    <name type="scientific">Shewanella fidelis</name>
    <dbReference type="NCBI Taxonomy" id="173509"/>
    <lineage>
        <taxon>Bacteria</taxon>
        <taxon>Pseudomonadati</taxon>
        <taxon>Pseudomonadota</taxon>
        <taxon>Gammaproteobacteria</taxon>
        <taxon>Alteromonadales</taxon>
        <taxon>Shewanellaceae</taxon>
        <taxon>Shewanella</taxon>
    </lineage>
</organism>
<sequence>MDNSSNNKLDPQLVELIEQAPKAIKPQQDLWQGIEKQLDKTDFQQLDLKSNRPQHWRRLAIACMLLFTTLLANNMWQSHLRSTTDPGLLLTLADIRKQHLQQVEQLSLQQHVNWQGTRLSDPFEKGIEQLRQAAEQIYHALQQSPHDKELWQLWLWTHEKEIELLQQGQSLPTTPPSQGALI</sequence>
<evidence type="ECO:0000313" key="3">
    <source>
        <dbReference type="Proteomes" id="UP001259340"/>
    </source>
</evidence>
<dbReference type="Proteomes" id="UP001271263">
    <property type="component" value="Unassembled WGS sequence"/>
</dbReference>
<comment type="caution">
    <text evidence="1">The sequence shown here is derived from an EMBL/GenBank/DDBJ whole genome shotgun (WGS) entry which is preliminary data.</text>
</comment>
<dbReference type="Proteomes" id="UP001259340">
    <property type="component" value="Unassembled WGS sequence"/>
</dbReference>